<name>A8CEP9_VIBCL</name>
<dbReference type="NCBIfam" id="NF038232">
    <property type="entry name" value="STM3845_fam"/>
    <property type="match status" value="1"/>
</dbReference>
<dbReference type="InterPro" id="IPR049725">
    <property type="entry name" value="STM3845-like"/>
</dbReference>
<protein>
    <submittedName>
        <fullName evidence="1">Putative inner membrane protein</fullName>
    </submittedName>
</protein>
<sequence>MPSTPSNQDSYLLALSSIFTNLDFRKFTVHFTPRITFICGGPIESSSSVYPASLRERILLYLDEHHDEIERNTVVAESFADYFQKGQYSNLLQFEEDIANVASLIVICLESAGSLVEFGLFCNHASTSDKLLVYIPEEHYDGVDSFIALGPLAQLKANSSKSVLAYPFPDSSKLAYEDIDLVVGDLVEKLDSSPKTGQFDEENSGHLAFLIHDIVSLCTPIKKQEIMKCMTDLGIEGITERRLSTLLYLLMKIGLVGQKTYSHVDYFFSTQPSLTKLTFGKCKDMSTFDRSSKFVEIKQTFMLHQEGESQSTKKRRLVQGKINEILKGQS</sequence>
<accession>A8CEP9</accession>
<organism evidence="1">
    <name type="scientific">Vibrio cholerae</name>
    <dbReference type="NCBI Taxonomy" id="666"/>
    <lineage>
        <taxon>Bacteria</taxon>
        <taxon>Pseudomonadati</taxon>
        <taxon>Pseudomonadota</taxon>
        <taxon>Gammaproteobacteria</taxon>
        <taxon>Vibrionales</taxon>
        <taxon>Vibrionaceae</taxon>
        <taxon>Vibrio</taxon>
    </lineage>
</organism>
<reference evidence="1" key="1">
    <citation type="journal article" date="2011" name="Microbiol. Immunol.">
        <title>Two novel retron elements are replaced with retron-Vc95 in Vibrio cholerae.</title>
        <authorList>
            <person name="Inouye K."/>
            <person name="Tanimoto S."/>
            <person name="kamimoto M."/>
            <person name="Shimamoto T."/>
            <person name="Shimamoto T."/>
        </authorList>
    </citation>
    <scope>NUCLEOTIDE SEQUENCE</scope>
    <source>
        <strain evidence="1">N-1b</strain>
    </source>
</reference>
<dbReference type="EMBL" id="AB299445">
    <property type="protein sequence ID" value="BAF80469.1"/>
    <property type="molecule type" value="Genomic_DNA"/>
</dbReference>
<dbReference type="AlphaFoldDB" id="A8CEP9"/>
<dbReference type="RefSeq" id="WP_001141272.1">
    <property type="nucleotide sequence ID" value="NZ_CP063420.1"/>
</dbReference>
<proteinExistence type="predicted"/>
<gene>
    <name evidence="1" type="primary">orf330</name>
</gene>
<evidence type="ECO:0000313" key="1">
    <source>
        <dbReference type="EMBL" id="BAF80469.1"/>
    </source>
</evidence>